<organism evidence="4 5">
    <name type="scientific">Paractinoplanes ovalisporus</name>
    <dbReference type="NCBI Taxonomy" id="2810368"/>
    <lineage>
        <taxon>Bacteria</taxon>
        <taxon>Bacillati</taxon>
        <taxon>Actinomycetota</taxon>
        <taxon>Actinomycetes</taxon>
        <taxon>Micromonosporales</taxon>
        <taxon>Micromonosporaceae</taxon>
        <taxon>Paractinoplanes</taxon>
    </lineage>
</organism>
<dbReference type="EMBL" id="JAENHP010000015">
    <property type="protein sequence ID" value="MBM2620670.1"/>
    <property type="molecule type" value="Genomic_DNA"/>
</dbReference>
<reference evidence="4 5" key="1">
    <citation type="submission" date="2021-01" db="EMBL/GenBank/DDBJ databases">
        <title>Actinoplanes sp. nov. LDG1-06 isolated from lichen.</title>
        <authorList>
            <person name="Saeng-In P."/>
            <person name="Phongsopitanun W."/>
            <person name="Kanchanasin P."/>
            <person name="Yuki M."/>
            <person name="Kudo T."/>
            <person name="Ohkuma M."/>
            <person name="Tanasupawat S."/>
        </authorList>
    </citation>
    <scope>NUCLEOTIDE SEQUENCE [LARGE SCALE GENOMIC DNA]</scope>
    <source>
        <strain evidence="4 5">LDG1-06</strain>
    </source>
</reference>
<dbReference type="Pfam" id="PF02129">
    <property type="entry name" value="Peptidase_S15"/>
    <property type="match status" value="1"/>
</dbReference>
<dbReference type="GO" id="GO:0016787">
    <property type="term" value="F:hydrolase activity"/>
    <property type="evidence" value="ECO:0007669"/>
    <property type="project" value="UniProtKB-KW"/>
</dbReference>
<dbReference type="InterPro" id="IPR013736">
    <property type="entry name" value="Xaa-Pro_dipept_C"/>
</dbReference>
<dbReference type="InterPro" id="IPR000383">
    <property type="entry name" value="Xaa-Pro-like_dom"/>
</dbReference>
<proteinExistence type="predicted"/>
<dbReference type="InterPro" id="IPR005674">
    <property type="entry name" value="CocE/Ser_esterase"/>
</dbReference>
<feature type="chain" id="PRO_5045997512" evidence="2">
    <location>
        <begin position="22"/>
        <end position="605"/>
    </location>
</feature>
<evidence type="ECO:0000256" key="2">
    <source>
        <dbReference type="SAM" id="SignalP"/>
    </source>
</evidence>
<evidence type="ECO:0000313" key="5">
    <source>
        <dbReference type="Proteomes" id="UP000632138"/>
    </source>
</evidence>
<keyword evidence="2" id="KW-0732">Signal</keyword>
<dbReference type="SMART" id="SM00939">
    <property type="entry name" value="PepX_C"/>
    <property type="match status" value="1"/>
</dbReference>
<dbReference type="SUPFAM" id="SSF49785">
    <property type="entry name" value="Galactose-binding domain-like"/>
    <property type="match status" value="1"/>
</dbReference>
<keyword evidence="5" id="KW-1185">Reference proteome</keyword>
<feature type="signal peptide" evidence="2">
    <location>
        <begin position="1"/>
        <end position="21"/>
    </location>
</feature>
<dbReference type="InterPro" id="IPR029058">
    <property type="entry name" value="AB_hydrolase_fold"/>
</dbReference>
<evidence type="ECO:0000313" key="4">
    <source>
        <dbReference type="EMBL" id="MBM2620670.1"/>
    </source>
</evidence>
<evidence type="ECO:0000259" key="3">
    <source>
        <dbReference type="SMART" id="SM00939"/>
    </source>
</evidence>
<comment type="caution">
    <text evidence="4">The sequence shown here is derived from an EMBL/GenBank/DDBJ whole genome shotgun (WGS) entry which is preliminary data.</text>
</comment>
<dbReference type="Proteomes" id="UP000632138">
    <property type="component" value="Unassembled WGS sequence"/>
</dbReference>
<protein>
    <submittedName>
        <fullName evidence="4">CocE/NonD family hydrolase</fullName>
    </submittedName>
</protein>
<feature type="domain" description="Xaa-Pro dipeptidyl-peptidase C-terminal" evidence="3">
    <location>
        <begin position="345"/>
        <end position="572"/>
    </location>
</feature>
<dbReference type="NCBIfam" id="TIGR00976">
    <property type="entry name" value="CocE_NonD"/>
    <property type="match status" value="1"/>
</dbReference>
<dbReference type="Gene3D" id="3.40.50.1820">
    <property type="entry name" value="alpha/beta hydrolase"/>
    <property type="match status" value="2"/>
</dbReference>
<sequence length="605" mass="64625">MAVVALAGVAAVTGASAAAVAAGKPAVATATKPVTHAQNDRVIEGAAWTQHYFPTTGGAELHADVLRPEGMKAGTKVPVILSIGPYFGHSGERSKEDWKHAGPSDRFYDFLTGTKLFDKGYAFVMVDSRGFGGSSGCLDFAGRDEQDDVRAAIDWASKQPWSTGAVGMYGKSYDAMTGLIGNNLNQDALKAVVAQEPVWDPYRNPHSNGIPRQNSLTVPAIYSSLALLPQMPDDDARYKANAAYEANHPQCVDHYGSGYLVSDQRSPFWRARDLPKQARGSDTPLFVTQGFIEDNTKPEDMDEYLANHNGPKRAWMGQWNHVRGNDKDDAGRLKMGRDGWFAETLAFYDQYLKGVKPAAKYPAFAVQDSTGKWRAQDKWPVIDRTGTVSLGGGTYVDDGGTDAYAALIEAGRPVPPPPAPDPNDTEGGAGALEPTIPKDLAALQVKRIQAGRTTSAIYKFSQPVGQATRLVGTPRVSIAARGPGNVMVKLYDVGPGGQAVIINENASVLTGGRTAFALKSTDWTLAAGHVLGVEIGAVQTGSWFDVPTRERIRVADARLTLSVDDPADDVATAGKPAVFQATYLQRHQVNLTAALPASFSVPAAR</sequence>
<gene>
    <name evidence="4" type="ORF">JIG36_34735</name>
</gene>
<name>A0ABS2ALF6_9ACTN</name>
<dbReference type="InterPro" id="IPR008979">
    <property type="entry name" value="Galactose-bd-like_sf"/>
</dbReference>
<evidence type="ECO:0000256" key="1">
    <source>
        <dbReference type="ARBA" id="ARBA00022801"/>
    </source>
</evidence>
<keyword evidence="1 4" id="KW-0378">Hydrolase</keyword>
<accession>A0ABS2ALF6</accession>
<dbReference type="SUPFAM" id="SSF53474">
    <property type="entry name" value="alpha/beta-Hydrolases"/>
    <property type="match status" value="1"/>
</dbReference>